<sequence>MVLLSSLAVVATVASLATCQNTSTIDPSTVLDSTRKQWCESQTSACPLICLQLPGASGSPKENKCDFVSYRYNLLRSKRRSNVLALDLKQKSLVYSCICSNNQSPNASEYSQTIPYFECTEKNNQCVKNCDGEQQCQYDCRSKNPCGAQDPKRVNTTTSATTSTAQATTSLPPFTGVPDKNGVASRPSADLNHIYGLAVVMAGFFAGFATLL</sequence>
<protein>
    <recommendedName>
        <fullName evidence="3">DUF7707 domain-containing protein</fullName>
    </recommendedName>
</protein>
<evidence type="ECO:0000313" key="4">
    <source>
        <dbReference type="EMBL" id="QRD87701.1"/>
    </source>
</evidence>
<feature type="domain" description="DUF7707" evidence="3">
    <location>
        <begin position="24"/>
        <end position="73"/>
    </location>
</feature>
<dbReference type="Proteomes" id="UP000596276">
    <property type="component" value="Chromosome 1"/>
</dbReference>
<dbReference type="AlphaFoldDB" id="A0A7U2QWQ2"/>
<evidence type="ECO:0000256" key="2">
    <source>
        <dbReference type="SAM" id="SignalP"/>
    </source>
</evidence>
<gene>
    <name evidence="4" type="ORF">F9C07_2279067</name>
</gene>
<proteinExistence type="predicted"/>
<organism evidence="4 5">
    <name type="scientific">Aspergillus flavus (strain ATCC 200026 / FGSC A1120 / IAM 13836 / NRRL 3357 / JCM 12722 / SRRC 167)</name>
    <dbReference type="NCBI Taxonomy" id="332952"/>
    <lineage>
        <taxon>Eukaryota</taxon>
        <taxon>Fungi</taxon>
        <taxon>Dikarya</taxon>
        <taxon>Ascomycota</taxon>
        <taxon>Pezizomycotina</taxon>
        <taxon>Eurotiomycetes</taxon>
        <taxon>Eurotiomycetidae</taxon>
        <taxon>Eurotiales</taxon>
        <taxon>Aspergillaceae</taxon>
        <taxon>Aspergillus</taxon>
        <taxon>Aspergillus subgen. Circumdati</taxon>
    </lineage>
</organism>
<evidence type="ECO:0000256" key="1">
    <source>
        <dbReference type="SAM" id="MobiDB-lite"/>
    </source>
</evidence>
<accession>A0A7U2QWQ2</accession>
<dbReference type="EMBL" id="CP044619">
    <property type="protein sequence ID" value="QRD87701.1"/>
    <property type="molecule type" value="Genomic_DNA"/>
</dbReference>
<feature type="compositionally biased region" description="Low complexity" evidence="1">
    <location>
        <begin position="156"/>
        <end position="170"/>
    </location>
</feature>
<feature type="signal peptide" evidence="2">
    <location>
        <begin position="1"/>
        <end position="19"/>
    </location>
</feature>
<dbReference type="PANTHER" id="PTHR38118">
    <property type="entry name" value="ANCHORED CELL WALL PROTEIN 11-RELATED"/>
    <property type="match status" value="1"/>
</dbReference>
<dbReference type="Pfam" id="PF24808">
    <property type="entry name" value="DUF7707"/>
    <property type="match status" value="2"/>
</dbReference>
<keyword evidence="5" id="KW-1185">Reference proteome</keyword>
<dbReference type="VEuPathDB" id="FungiDB:AFLA_003463"/>
<keyword evidence="2" id="KW-0732">Signal</keyword>
<name>A0A7U2QWQ2_ASPFN</name>
<feature type="domain" description="DUF7707" evidence="3">
    <location>
        <begin position="89"/>
        <end position="151"/>
    </location>
</feature>
<evidence type="ECO:0000313" key="5">
    <source>
        <dbReference type="Proteomes" id="UP000596276"/>
    </source>
</evidence>
<feature type="region of interest" description="Disordered" evidence="1">
    <location>
        <begin position="146"/>
        <end position="181"/>
    </location>
</feature>
<dbReference type="InterPro" id="IPR056124">
    <property type="entry name" value="DUF7707"/>
</dbReference>
<evidence type="ECO:0000259" key="3">
    <source>
        <dbReference type="Pfam" id="PF24808"/>
    </source>
</evidence>
<dbReference type="PANTHER" id="PTHR38118:SF2">
    <property type="entry name" value="CDP-ALCOHOL PHOSPHATIDYLTRANSFERASE PROTEIN"/>
    <property type="match status" value="1"/>
</dbReference>
<feature type="chain" id="PRO_5030819195" description="DUF7707 domain-containing protein" evidence="2">
    <location>
        <begin position="20"/>
        <end position="212"/>
    </location>
</feature>
<dbReference type="VEuPathDB" id="FungiDB:F9C07_2279067"/>
<reference evidence="5" key="1">
    <citation type="journal article" date="2021" name="G3 (Bethesda)">
        <title>Chromosome assembled and annotated genome sequence of Aspergillus flavus NRRL 3357.</title>
        <authorList>
            <person name="Skerker J.M."/>
            <person name="Pianalto K.M."/>
            <person name="Mondo S.J."/>
            <person name="Yang K."/>
            <person name="Arkin A.P."/>
            <person name="Keller N.P."/>
            <person name="Grigoriev I.V."/>
            <person name="Louise Glass N.L."/>
        </authorList>
    </citation>
    <scope>NUCLEOTIDE SEQUENCE [LARGE SCALE GENOMIC DNA]</scope>
    <source>
        <strain evidence="5">ATCC 200026 / FGSC A1120 / IAM 13836 / NRRL 3357 / JCM 12722 / SRRC 167</strain>
    </source>
</reference>